<dbReference type="FunFam" id="1.10.10.10:FF:000001">
    <property type="entry name" value="LysR family transcriptional regulator"/>
    <property type="match status" value="1"/>
</dbReference>
<evidence type="ECO:0000256" key="1">
    <source>
        <dbReference type="ARBA" id="ARBA00009437"/>
    </source>
</evidence>
<dbReference type="Pfam" id="PF03466">
    <property type="entry name" value="LysR_substrate"/>
    <property type="match status" value="1"/>
</dbReference>
<keyword evidence="3" id="KW-0238">DNA-binding</keyword>
<dbReference type="EMBL" id="JAPHQB010000003">
    <property type="protein sequence ID" value="MCX2800733.1"/>
    <property type="molecule type" value="Genomic_DNA"/>
</dbReference>
<dbReference type="InterPro" id="IPR036390">
    <property type="entry name" value="WH_DNA-bd_sf"/>
</dbReference>
<keyword evidence="4" id="KW-0804">Transcription</keyword>
<dbReference type="PRINTS" id="PR00039">
    <property type="entry name" value="HTHLYSR"/>
</dbReference>
<dbReference type="PROSITE" id="PS50931">
    <property type="entry name" value="HTH_LYSR"/>
    <property type="match status" value="1"/>
</dbReference>
<dbReference type="GO" id="GO:0003700">
    <property type="term" value="F:DNA-binding transcription factor activity"/>
    <property type="evidence" value="ECO:0007669"/>
    <property type="project" value="InterPro"/>
</dbReference>
<evidence type="ECO:0000256" key="3">
    <source>
        <dbReference type="ARBA" id="ARBA00023125"/>
    </source>
</evidence>
<dbReference type="PANTHER" id="PTHR30419">
    <property type="entry name" value="HTH-TYPE TRANSCRIPTIONAL REGULATOR YBHD"/>
    <property type="match status" value="1"/>
</dbReference>
<protein>
    <submittedName>
        <fullName evidence="6">LysR family transcriptional regulator</fullName>
    </submittedName>
</protein>
<dbReference type="InterPro" id="IPR050950">
    <property type="entry name" value="HTH-type_LysR_regulators"/>
</dbReference>
<dbReference type="GeneID" id="76607361"/>
<dbReference type="PANTHER" id="PTHR30419:SF8">
    <property type="entry name" value="NITROGEN ASSIMILATION TRANSCRIPTIONAL ACTIVATOR-RELATED"/>
    <property type="match status" value="1"/>
</dbReference>
<evidence type="ECO:0000256" key="4">
    <source>
        <dbReference type="ARBA" id="ARBA00023163"/>
    </source>
</evidence>
<evidence type="ECO:0000259" key="5">
    <source>
        <dbReference type="PROSITE" id="PS50931"/>
    </source>
</evidence>
<dbReference type="Gene3D" id="3.40.190.290">
    <property type="match status" value="1"/>
</dbReference>
<dbReference type="CDD" id="cd08438">
    <property type="entry name" value="PBP2_CidR"/>
    <property type="match status" value="1"/>
</dbReference>
<dbReference type="Pfam" id="PF00126">
    <property type="entry name" value="HTH_1"/>
    <property type="match status" value="1"/>
</dbReference>
<dbReference type="Gene3D" id="1.10.10.10">
    <property type="entry name" value="Winged helix-like DNA-binding domain superfamily/Winged helix DNA-binding domain"/>
    <property type="match status" value="1"/>
</dbReference>
<gene>
    <name evidence="6" type="ORF">OQJ68_02935</name>
</gene>
<dbReference type="InterPro" id="IPR036388">
    <property type="entry name" value="WH-like_DNA-bd_sf"/>
</dbReference>
<reference evidence="6" key="1">
    <citation type="submission" date="2022-11" db="EMBL/GenBank/DDBJ databases">
        <title>Chitin-degrading and fungicidal potential of chitinolytic bacterial strains from marine environment of the Pacific Ocean regions.</title>
        <authorList>
            <person name="Pentekhina I."/>
            <person name="Nedashkovskaya O."/>
            <person name="Seitkalieva A."/>
            <person name="Podvolotskaya A."/>
            <person name="Tekutyeva L."/>
            <person name="Balabanova L."/>
        </authorList>
    </citation>
    <scope>NUCLEOTIDE SEQUENCE</scope>
    <source>
        <strain evidence="6">KMM 6838</strain>
    </source>
</reference>
<dbReference type="InterPro" id="IPR000847">
    <property type="entry name" value="LysR_HTH_N"/>
</dbReference>
<dbReference type="AlphaFoldDB" id="A0AB35HWB1"/>
<dbReference type="RefSeq" id="WP_197463052.1">
    <property type="nucleotide sequence ID" value="NZ_CP014864.1"/>
</dbReference>
<dbReference type="Proteomes" id="UP001209730">
    <property type="component" value="Unassembled WGS sequence"/>
</dbReference>
<organism evidence="6 7">
    <name type="scientific">Microbulbifer thermotolerans</name>
    <dbReference type="NCBI Taxonomy" id="252514"/>
    <lineage>
        <taxon>Bacteria</taxon>
        <taxon>Pseudomonadati</taxon>
        <taxon>Pseudomonadota</taxon>
        <taxon>Gammaproteobacteria</taxon>
        <taxon>Cellvibrionales</taxon>
        <taxon>Microbulbiferaceae</taxon>
        <taxon>Microbulbifer</taxon>
    </lineage>
</organism>
<dbReference type="SUPFAM" id="SSF53850">
    <property type="entry name" value="Periplasmic binding protein-like II"/>
    <property type="match status" value="1"/>
</dbReference>
<dbReference type="GO" id="GO:0003677">
    <property type="term" value="F:DNA binding"/>
    <property type="evidence" value="ECO:0007669"/>
    <property type="project" value="UniProtKB-KW"/>
</dbReference>
<keyword evidence="2" id="KW-0805">Transcription regulation</keyword>
<evidence type="ECO:0000256" key="2">
    <source>
        <dbReference type="ARBA" id="ARBA00023015"/>
    </source>
</evidence>
<dbReference type="InterPro" id="IPR005119">
    <property type="entry name" value="LysR_subst-bd"/>
</dbReference>
<evidence type="ECO:0000313" key="7">
    <source>
        <dbReference type="Proteomes" id="UP001209730"/>
    </source>
</evidence>
<comment type="similarity">
    <text evidence="1">Belongs to the LysR transcriptional regulatory family.</text>
</comment>
<dbReference type="SUPFAM" id="SSF46785">
    <property type="entry name" value="Winged helix' DNA-binding domain"/>
    <property type="match status" value="1"/>
</dbReference>
<feature type="domain" description="HTH lysR-type" evidence="5">
    <location>
        <begin position="3"/>
        <end position="62"/>
    </location>
</feature>
<sequence>MQIDLKVLRYLVEIVRHGGFGKAAEQVHLSQPALSKAIRGLEEALGETLLERGGRGSRVRLTPAGKVVYRHANALLEGREQMLNELRMLRGLECGELRIGLSPLGSGEIFAPVIARFRELYPGVEIHLRERGGVEQEDALRNGEIELATSLKPTDEDIAWMQICDDPMMVALPHAHPMSETGAIRLEALAEVPIVGFEPGFMLSKLIRDNCRAVGFDPRVVAEVSHPDFGLALVAAGTGVMLLPRLIAERHKTDGVVVVPLDSTLLRWTLSLIWRRNASLSFAARKMREMIREML</sequence>
<accession>A0AB35HWB1</accession>
<proteinExistence type="inferred from homology"/>
<evidence type="ECO:0000313" key="6">
    <source>
        <dbReference type="EMBL" id="MCX2800733.1"/>
    </source>
</evidence>
<dbReference type="GO" id="GO:0005829">
    <property type="term" value="C:cytosol"/>
    <property type="evidence" value="ECO:0007669"/>
    <property type="project" value="TreeGrafter"/>
</dbReference>
<comment type="caution">
    <text evidence="6">The sequence shown here is derived from an EMBL/GenBank/DDBJ whole genome shotgun (WGS) entry which is preliminary data.</text>
</comment>
<name>A0AB35HWB1_MICTH</name>